<dbReference type="AlphaFoldDB" id="A0A4D7YFA8"/>
<organism evidence="2 3">
    <name type="scientific">Agrobacterium tumefaciens</name>
    <dbReference type="NCBI Taxonomy" id="358"/>
    <lineage>
        <taxon>Bacteria</taxon>
        <taxon>Pseudomonadati</taxon>
        <taxon>Pseudomonadota</taxon>
        <taxon>Alphaproteobacteria</taxon>
        <taxon>Hyphomicrobiales</taxon>
        <taxon>Rhizobiaceae</taxon>
        <taxon>Rhizobium/Agrobacterium group</taxon>
        <taxon>Agrobacterium</taxon>
        <taxon>Agrobacterium tumefaciens complex</taxon>
    </lineage>
</organism>
<protein>
    <recommendedName>
        <fullName evidence="4">Replication protein</fullName>
    </recommendedName>
</protein>
<sequence>MTSVFNPRDKSRTSQGKTRSSVRKFTSPPRSEDGDGSSSQRWQWLTIELLESAAFTTLSANANRAFFRIIIQHASHAALENGKLVITHPQFVDYGVTGEYVADAVDELAYKGLIKVKRGRAGSGVAHPNLFTLTFVGDFEGAPPTNEWRRCTLARCRQWAEVDRKLAAEKRSGVGRKKKSPLRNSEIRPLRDSEIRKAS</sequence>
<proteinExistence type="predicted"/>
<evidence type="ECO:0000313" key="2">
    <source>
        <dbReference type="EMBL" id="QCL92836.1"/>
    </source>
</evidence>
<feature type="region of interest" description="Disordered" evidence="1">
    <location>
        <begin position="170"/>
        <end position="199"/>
    </location>
</feature>
<feature type="compositionally biased region" description="Basic and acidic residues" evidence="1">
    <location>
        <begin position="185"/>
        <end position="199"/>
    </location>
</feature>
<feature type="region of interest" description="Disordered" evidence="1">
    <location>
        <begin position="1"/>
        <end position="38"/>
    </location>
</feature>
<evidence type="ECO:0000256" key="1">
    <source>
        <dbReference type="SAM" id="MobiDB-lite"/>
    </source>
</evidence>
<dbReference type="RefSeq" id="WP_137002833.1">
    <property type="nucleotide sequence ID" value="NZ_CP039922.1"/>
</dbReference>
<reference evidence="2 3" key="1">
    <citation type="submission" date="2019-04" db="EMBL/GenBank/DDBJ databases">
        <title>Complete genome sequence of Agrobacterium tumefaciens CFBP7129.</title>
        <authorList>
            <person name="Haryono M."/>
            <person name="Lin Y.-C."/>
            <person name="Lai E.-M."/>
            <person name="Kuo C.-H."/>
        </authorList>
    </citation>
    <scope>NUCLEOTIDE SEQUENCE [LARGE SCALE GENOMIC DNA]</scope>
    <source>
        <strain evidence="2 3">CFBP7129</strain>
    </source>
</reference>
<accession>A0A4D7YFA8</accession>
<dbReference type="EMBL" id="CP039922">
    <property type="protein sequence ID" value="QCL92836.1"/>
    <property type="molecule type" value="Genomic_DNA"/>
</dbReference>
<evidence type="ECO:0008006" key="4">
    <source>
        <dbReference type="Google" id="ProtNLM"/>
    </source>
</evidence>
<evidence type="ECO:0000313" key="3">
    <source>
        <dbReference type="Proteomes" id="UP000298649"/>
    </source>
</evidence>
<dbReference type="Proteomes" id="UP000298649">
    <property type="component" value="Chromosome circular"/>
</dbReference>
<gene>
    <name evidence="2" type="ORF">CFBP7129_00470</name>
</gene>
<name>A0A4D7YFA8_AGRTU</name>